<evidence type="ECO:0000313" key="4">
    <source>
        <dbReference type="EMBL" id="KAK6360421.1"/>
    </source>
</evidence>
<dbReference type="InterPro" id="IPR044736">
    <property type="entry name" value="Gid1/RanBPM/SPLA_SPRY"/>
</dbReference>
<evidence type="ECO:0000259" key="3">
    <source>
        <dbReference type="PROSITE" id="PS50188"/>
    </source>
</evidence>
<gene>
    <name evidence="4" type="ORF">TWF730_006563</name>
</gene>
<dbReference type="Pfam" id="PF00622">
    <property type="entry name" value="SPRY"/>
    <property type="match status" value="1"/>
</dbReference>
<feature type="region of interest" description="Disordered" evidence="2">
    <location>
        <begin position="918"/>
        <end position="954"/>
    </location>
</feature>
<proteinExistence type="predicted"/>
<dbReference type="InterPro" id="IPR056884">
    <property type="entry name" value="NPHP3-like_N"/>
</dbReference>
<reference evidence="4 5" key="1">
    <citation type="submission" date="2019-10" db="EMBL/GenBank/DDBJ databases">
        <authorList>
            <person name="Palmer J.M."/>
        </authorList>
    </citation>
    <scope>NUCLEOTIDE SEQUENCE [LARGE SCALE GENOMIC DNA]</scope>
    <source>
        <strain evidence="4 5">TWF730</strain>
    </source>
</reference>
<feature type="compositionally biased region" description="Polar residues" evidence="2">
    <location>
        <begin position="1114"/>
        <end position="1126"/>
    </location>
</feature>
<feature type="compositionally biased region" description="Basic and acidic residues" evidence="2">
    <location>
        <begin position="664"/>
        <end position="676"/>
    </location>
</feature>
<keyword evidence="5" id="KW-1185">Reference proteome</keyword>
<evidence type="ECO:0000256" key="1">
    <source>
        <dbReference type="ARBA" id="ARBA00022737"/>
    </source>
</evidence>
<dbReference type="CDD" id="cd12885">
    <property type="entry name" value="SPRY_RanBP_like"/>
    <property type="match status" value="1"/>
</dbReference>
<name>A0AAV9VEL1_9PEZI</name>
<organism evidence="4 5">
    <name type="scientific">Orbilia blumenaviensis</name>
    <dbReference type="NCBI Taxonomy" id="1796055"/>
    <lineage>
        <taxon>Eukaryota</taxon>
        <taxon>Fungi</taxon>
        <taxon>Dikarya</taxon>
        <taxon>Ascomycota</taxon>
        <taxon>Pezizomycotina</taxon>
        <taxon>Orbiliomycetes</taxon>
        <taxon>Orbiliales</taxon>
        <taxon>Orbiliaceae</taxon>
        <taxon>Orbilia</taxon>
    </lineage>
</organism>
<dbReference type="PANTHER" id="PTHR10039">
    <property type="entry name" value="AMELOGENIN"/>
    <property type="match status" value="1"/>
</dbReference>
<feature type="region of interest" description="Disordered" evidence="2">
    <location>
        <begin position="1091"/>
        <end position="1133"/>
    </location>
</feature>
<feature type="region of interest" description="Disordered" evidence="2">
    <location>
        <begin position="65"/>
        <end position="93"/>
    </location>
</feature>
<dbReference type="Pfam" id="PF24883">
    <property type="entry name" value="NPHP3_N"/>
    <property type="match status" value="1"/>
</dbReference>
<dbReference type="InterPro" id="IPR003877">
    <property type="entry name" value="SPRY_dom"/>
</dbReference>
<feature type="region of interest" description="Disordered" evidence="2">
    <location>
        <begin position="1985"/>
        <end position="2021"/>
    </location>
</feature>
<dbReference type="InterPro" id="IPR036770">
    <property type="entry name" value="Ankyrin_rpt-contain_sf"/>
</dbReference>
<dbReference type="InterPro" id="IPR001870">
    <property type="entry name" value="B30.2/SPRY"/>
</dbReference>
<feature type="compositionally biased region" description="Basic and acidic residues" evidence="2">
    <location>
        <begin position="687"/>
        <end position="697"/>
    </location>
</feature>
<feature type="compositionally biased region" description="Basic and acidic residues" evidence="2">
    <location>
        <begin position="1091"/>
        <end position="1109"/>
    </location>
</feature>
<dbReference type="InterPro" id="IPR043136">
    <property type="entry name" value="B30.2/SPRY_sf"/>
</dbReference>
<dbReference type="SUPFAM" id="SSF52540">
    <property type="entry name" value="P-loop containing nucleoside triphosphate hydrolases"/>
    <property type="match status" value="1"/>
</dbReference>
<dbReference type="Proteomes" id="UP001373714">
    <property type="component" value="Unassembled WGS sequence"/>
</dbReference>
<feature type="domain" description="B30.2/SPRY" evidence="3">
    <location>
        <begin position="1700"/>
        <end position="1957"/>
    </location>
</feature>
<comment type="caution">
    <text evidence="4">The sequence shown here is derived from an EMBL/GenBank/DDBJ whole genome shotgun (WGS) entry which is preliminary data.</text>
</comment>
<evidence type="ECO:0000256" key="2">
    <source>
        <dbReference type="SAM" id="MobiDB-lite"/>
    </source>
</evidence>
<dbReference type="SUPFAM" id="SSF49899">
    <property type="entry name" value="Concanavalin A-like lectins/glucanases"/>
    <property type="match status" value="1"/>
</dbReference>
<protein>
    <recommendedName>
        <fullName evidence="3">B30.2/SPRY domain-containing protein</fullName>
    </recommendedName>
</protein>
<dbReference type="EMBL" id="JAVHNS010000003">
    <property type="protein sequence ID" value="KAK6360421.1"/>
    <property type="molecule type" value="Genomic_DNA"/>
</dbReference>
<keyword evidence="1" id="KW-0677">Repeat</keyword>
<accession>A0AAV9VEL1</accession>
<dbReference type="Gene3D" id="3.40.50.300">
    <property type="entry name" value="P-loop containing nucleotide triphosphate hydrolases"/>
    <property type="match status" value="1"/>
</dbReference>
<dbReference type="PROSITE" id="PS50188">
    <property type="entry name" value="B302_SPRY"/>
    <property type="match status" value="1"/>
</dbReference>
<sequence>MQKDTVPLMATLSQLPMRDQPNLGSTTPTTPTTPFNAIKQVLETASPSCWHAAKVLFSEEIMRENMKPEQEDSKKASKEGGHSKKDAKKTKSEEDLARLRKDINIFLEQKKSITSVIKSAETLTHNVEKRYPETLTKCLHIMERTREVGDKVLSSAPDIAAAVWWGISLFLDAIQVDVKRCNWISDMCYQLSKMVLNCRLFEHKCRDPSLHAEREAKDATLDSITGVLSEILRFIWFADRKFQQIQVEEKSKAKSLSEKAKAMANIIKVNVKNIFDDHTSDNYERLVTKYNALLEIQNMSFYDMVLTCLRETTSDTTKTAEYIEKILCPSVQETLEVSNSIKIGLTSLREELQEGIAEVKGVADEIKTSMGEAEWRREITEYYETGLRSRQTEAYARLLETTLEPLRRSDIHESEFGNWLFRDPVYQAWKHKISNQDSITVEAASAPYELPPQEVPPPIIYLTGKAGFGKSVIMALAIEKLQRAELTSICGSHIVDQRSSLKNKQGKECSNPVILFFFFKKGDNSTQTATAAARSLLAQVFKPDHRETPVLNSMWEAVNELKIKRGENDDATPGQSDGIFSNLIGQLETAIKAIGRKVYLIVDGLDECVDCGEHNIVSQLARLAKSNPDIFRILISSRKDKNIKKELIAGMLTVSPPGLSPPDQHSERREQPEDGNFKGYGRGPAIHGHEESDSKQQEKMHITARDNSKLYECYDGVTILNIKKDTNSEDMLSFLDISLRGLMQRGRLKEYFVRKDNKYSLQIKPEFTQFEAIIRKMAEHIQRNSRGMFTYSAMTITSLRQPSELSLSQRIRGLPTGMNQIYSSHLKSLTDAERKLVILALTRIYWSNVCGVQMHTLEIVEQFKKYYELDKNIRDNKQEDGVYEDDFGYDYLMNNTPNQRAGTADMSAIDIENGVLDERPPGDIGTQKSVPGVHDHGGPSSLRNRSSSFHHGHQMANQMNNPEVAEVIYHLNTAGRDFFKFSNEDRNIEFIHTSVREWMDKQTSKTEKASSQHIHKAPLVSTQNDELIFTLTVSRAELVNIGSSTFERARHAHLAVLKYILQVLTHPKFQNAYMPLFPLPPKITKMFSEEGQNKDELKDSDGAKEKEPVAKLTPSDNNSATQGQTQENKDRKAPWRGEIHHWIHHMRRLAGLWPPDTRTSQDWELVLELLGRFTGLNTFWRWNVQFRQFNEDISLEKAKSEWSFWGPIHLSVYLEVEIYNHFLQDRREHAECFYRELGVVDPLQYEDVFYCPEYVRSLVNEGSVVSSARQNDELTPFLICLSLAHQETRSNRNSSTFKKVVESLKIIANSRKDLGLRKLFPQEPQLPMHRIAQIWDEELFEMVLGNSYFHLEQRDDCQRTILHTIFSSGKAFSLPAEVQINFGRRLLEAGANPNAEDMRSRMPLYKAVYARNVEAVNLILDFKYPDGISVKVNDTDDNGDTALSMLVSSGLRDEMVEEGLSILDALDRNGASLDAPENSHMSPPWMRALYLENWEFATRLLDMHAEKTPDNRDYLMMVNNDGENALEMAIEDSAGLEMMKRVLGRPELTEEEKKSLIEAVNGNREPLIIQGVKSGEYECVQYLLECGANDQVRSKDGRMFWELLSGKLFSKRKLLSERGSERYSRSDFKRLVDKLLTPSISQLEFSALFPYLIRHAPPDRIHYIFNGRAELINEVSSNWDYIDQAFSFGRHELICEISNHQFEYNVHVQTYTQKLENSPQGWNRDRKHPEIQLSEDGLAAIYECKSESRDRLSTEEVVALSAQNPTSPYVDLFYYEISIIKFSGNDEAKFGVGFVSGPPPSNKMPGSPFRGIYCGGTGYGLHSQTGRLYSFNTSSFMEFEEESYEGEGEGMEAEYDEDCEYDYGSEFKDYEDYAEDYDEYFELDGEVKRYPRGRVRFQVGDIIGCGYDQKKHLIFWTRNGKFLGVGFKGVGGQFFPAIGASASASFEVKANFGAEPWAWDKSLEIDEEMFEEDDYMRNLNGDLRGNTSSSSSISESDNTLDGGHGDVNDEGEGGGATLPAC</sequence>
<feature type="region of interest" description="Disordered" evidence="2">
    <location>
        <begin position="12"/>
        <end position="32"/>
    </location>
</feature>
<dbReference type="Gene3D" id="2.60.120.920">
    <property type="match status" value="1"/>
</dbReference>
<evidence type="ECO:0000313" key="5">
    <source>
        <dbReference type="Proteomes" id="UP001373714"/>
    </source>
</evidence>
<dbReference type="InterPro" id="IPR013320">
    <property type="entry name" value="ConA-like_dom_sf"/>
</dbReference>
<dbReference type="SUPFAM" id="SSF48403">
    <property type="entry name" value="Ankyrin repeat"/>
    <property type="match status" value="1"/>
</dbReference>
<dbReference type="InterPro" id="IPR027417">
    <property type="entry name" value="P-loop_NTPase"/>
</dbReference>
<dbReference type="PANTHER" id="PTHR10039:SF17">
    <property type="entry name" value="FUNGAL STAND N-TERMINAL GOODBYE DOMAIN-CONTAINING PROTEIN-RELATED"/>
    <property type="match status" value="1"/>
</dbReference>
<dbReference type="Gene3D" id="1.25.40.20">
    <property type="entry name" value="Ankyrin repeat-containing domain"/>
    <property type="match status" value="1"/>
</dbReference>
<feature type="region of interest" description="Disordered" evidence="2">
    <location>
        <begin position="653"/>
        <end position="697"/>
    </location>
</feature>